<comment type="caution">
    <text evidence="1">The sequence shown here is derived from an EMBL/GenBank/DDBJ whole genome shotgun (WGS) entry which is preliminary data.</text>
</comment>
<accession>A0A9P1G6S6</accession>
<evidence type="ECO:0000313" key="2">
    <source>
        <dbReference type="EMBL" id="CAL1155111.1"/>
    </source>
</evidence>
<evidence type="ECO:0000313" key="1">
    <source>
        <dbReference type="EMBL" id="CAI4001736.1"/>
    </source>
</evidence>
<proteinExistence type="predicted"/>
<gene>
    <name evidence="1" type="ORF">C1SCF055_LOCUS27754</name>
</gene>
<organism evidence="1">
    <name type="scientific">Cladocopium goreaui</name>
    <dbReference type="NCBI Taxonomy" id="2562237"/>
    <lineage>
        <taxon>Eukaryota</taxon>
        <taxon>Sar</taxon>
        <taxon>Alveolata</taxon>
        <taxon>Dinophyceae</taxon>
        <taxon>Suessiales</taxon>
        <taxon>Symbiodiniaceae</taxon>
        <taxon>Cladocopium</taxon>
    </lineage>
</organism>
<dbReference type="EMBL" id="CAMXCT030002992">
    <property type="protein sequence ID" value="CAL4789048.1"/>
    <property type="molecule type" value="Genomic_DNA"/>
</dbReference>
<reference evidence="1" key="1">
    <citation type="submission" date="2022-10" db="EMBL/GenBank/DDBJ databases">
        <authorList>
            <person name="Chen Y."/>
            <person name="Dougan E. K."/>
            <person name="Chan C."/>
            <person name="Rhodes N."/>
            <person name="Thang M."/>
        </authorList>
    </citation>
    <scope>NUCLEOTIDE SEQUENCE</scope>
</reference>
<name>A0A9P1G6S6_9DINO</name>
<keyword evidence="4" id="KW-1185">Reference proteome</keyword>
<evidence type="ECO:0000313" key="3">
    <source>
        <dbReference type="EMBL" id="CAL4789048.1"/>
    </source>
</evidence>
<dbReference type="EMBL" id="CAMXCT010002992">
    <property type="protein sequence ID" value="CAI4001736.1"/>
    <property type="molecule type" value="Genomic_DNA"/>
</dbReference>
<dbReference type="EMBL" id="CAMXCT020002992">
    <property type="protein sequence ID" value="CAL1155111.1"/>
    <property type="molecule type" value="Genomic_DNA"/>
</dbReference>
<feature type="non-terminal residue" evidence="1">
    <location>
        <position position="664"/>
    </location>
</feature>
<sequence>EELLASVIQIEIDVVLSLKDKGVRHLVSLHKLSARWDAARHLVTSGNSLDAGTSRLDRGWTAGRCALALDNSLYAGTTQLRLFRVAGKIIAAGLLQISRCLGHAELRTKDSDGKAIEDGMKPLLNIQKGSLALRVQDDVEDEEAFAEEDLVDYEGTEVLDVVVGKAVQSKSPKKDAGAASRKKLYFVLHNRIESDDEVHDPLAVLANDKIPAETYESAELFDSASVYATMASALEDGPISKKPPGFSTRGALRGHGNGFDEQANGVDGLPSLTQHPSAMEATRIIQVSLQQDPQDFEHASVTFCDVMMAEAADEQRDDLVDFSDDPADVTVNYALTASDAPGLAILDSGCTRTMHGSKWSSAVEDALKKYGLERQTKTKLQPFSETVSEQELGTIIDLANNTVSYKTLGIENLALIKTSRGHMAVSPCFAIPKLEATDWIFSVEGNKLQTLCNILESKDLSRTRKLQGRERPHFTQAFPAAKPWVKQLFASQYLHAFTKTWLLKTLTSQSSPIRVALRDGAVAETVRDLREDSKIHLTLVSKVIKDRVNANEQPYGSDSIEKPEMADVRALGGIWFSVGTRDRWMSGPYLVYDEPWEDYCPELQASVKRLRLQRLRDEPSDVEAEMSDFRALVGLKSQNGYVMTGAIYGASLLREILKPGIDIT</sequence>
<reference evidence="2" key="2">
    <citation type="submission" date="2024-04" db="EMBL/GenBank/DDBJ databases">
        <authorList>
            <person name="Chen Y."/>
            <person name="Shah S."/>
            <person name="Dougan E. K."/>
            <person name="Thang M."/>
            <person name="Chan C."/>
        </authorList>
    </citation>
    <scope>NUCLEOTIDE SEQUENCE [LARGE SCALE GENOMIC DNA]</scope>
</reference>
<dbReference type="AlphaFoldDB" id="A0A9P1G6S6"/>
<feature type="non-terminal residue" evidence="1">
    <location>
        <position position="1"/>
    </location>
</feature>
<evidence type="ECO:0000313" key="4">
    <source>
        <dbReference type="Proteomes" id="UP001152797"/>
    </source>
</evidence>
<dbReference type="Proteomes" id="UP001152797">
    <property type="component" value="Unassembled WGS sequence"/>
</dbReference>
<protein>
    <submittedName>
        <fullName evidence="3">Copia protein</fullName>
    </submittedName>
</protein>